<keyword evidence="3 8" id="KW-0812">Transmembrane</keyword>
<evidence type="ECO:0000256" key="5">
    <source>
        <dbReference type="ARBA" id="ARBA00023136"/>
    </source>
</evidence>
<dbReference type="InterPro" id="IPR050539">
    <property type="entry name" value="ThrE_Dicarb/AminoAcid_Exp"/>
</dbReference>
<evidence type="ECO:0000256" key="6">
    <source>
        <dbReference type="ARBA" id="ARBA00034125"/>
    </source>
</evidence>
<dbReference type="GO" id="GO:0005886">
    <property type="term" value="C:plasma membrane"/>
    <property type="evidence" value="ECO:0007669"/>
    <property type="project" value="UniProtKB-SubCell"/>
</dbReference>
<protein>
    <submittedName>
        <fullName evidence="11">Threonine/serine exporter family protein</fullName>
    </submittedName>
</protein>
<dbReference type="Pfam" id="PF12821">
    <property type="entry name" value="ThrE_2"/>
    <property type="match status" value="1"/>
</dbReference>
<evidence type="ECO:0000313" key="12">
    <source>
        <dbReference type="Proteomes" id="UP000284057"/>
    </source>
</evidence>
<keyword evidence="12" id="KW-1185">Reference proteome</keyword>
<gene>
    <name evidence="11" type="ORF">DY240_27890</name>
</gene>
<dbReference type="RefSeq" id="WP_119662923.1">
    <property type="nucleotide sequence ID" value="NZ_QUAL01000413.1"/>
</dbReference>
<keyword evidence="5 8" id="KW-0472">Membrane</keyword>
<feature type="transmembrane region" description="Helical" evidence="8">
    <location>
        <begin position="163"/>
        <end position="190"/>
    </location>
</feature>
<evidence type="ECO:0000256" key="3">
    <source>
        <dbReference type="ARBA" id="ARBA00022692"/>
    </source>
</evidence>
<evidence type="ECO:0000256" key="2">
    <source>
        <dbReference type="ARBA" id="ARBA00022475"/>
    </source>
</evidence>
<keyword evidence="4 8" id="KW-1133">Transmembrane helix</keyword>
<dbReference type="GO" id="GO:0015744">
    <property type="term" value="P:succinate transport"/>
    <property type="evidence" value="ECO:0007669"/>
    <property type="project" value="TreeGrafter"/>
</dbReference>
<dbReference type="AlphaFoldDB" id="A0A418KHL2"/>
<comment type="similarity">
    <text evidence="6">Belongs to the ThrE exporter (TC 2.A.79) family.</text>
</comment>
<dbReference type="PANTHER" id="PTHR34390">
    <property type="entry name" value="UPF0442 PROTEIN YJJB-RELATED"/>
    <property type="match status" value="1"/>
</dbReference>
<feature type="transmembrane region" description="Helical" evidence="8">
    <location>
        <begin position="435"/>
        <end position="458"/>
    </location>
</feature>
<feature type="region of interest" description="Disordered" evidence="7">
    <location>
        <begin position="1"/>
        <end position="36"/>
    </location>
</feature>
<feature type="transmembrane region" description="Helical" evidence="8">
    <location>
        <begin position="284"/>
        <end position="301"/>
    </location>
</feature>
<sequence>MTPDDRPHRPAHGAHGPFRQRARRVVRPEGPPTQPLALRGLQSRLTADEERRVLDLILRTGDAMVATGAPVADVTAALLRLAAGFGVTRCQIDITFISIIASIDRDDDPITKVRVIMVRNSDYSRLADLFDLVDDVHREALTLDEAQRRLDEILAAPHPYRRWIVTLALGLMASGVALLLNGGLLVALVAAGTTIVIDRALRVLRRVGLPYLFQQVIGAGLATIVGLAALWATDRFGWSSTLLPPSLIVASGIVVLLAGLSLVGSAEDAIAGYPLTAAARTYEVVLHTIGLVVGIGVMLDLGQRAGIPLTIVDSANLNIPTTIQIVSGGLIAGAWSLASYTRARTIPVVVVVGMVAAGVLLLGRQLLDLGPVGSSFLAALVVGLVAGGLSEPLRTPNLVISVCGITPLLPGLAIYNAMFRMVESNDVVGGTAQLIGAFGIALALAAGVTLGEFLATPLRSEMDRWQRRVARRARGTRS</sequence>
<evidence type="ECO:0000259" key="9">
    <source>
        <dbReference type="Pfam" id="PF06738"/>
    </source>
</evidence>
<dbReference type="InterPro" id="IPR024528">
    <property type="entry name" value="ThrE_2"/>
</dbReference>
<feature type="transmembrane region" description="Helical" evidence="8">
    <location>
        <begin position="345"/>
        <end position="363"/>
    </location>
</feature>
<dbReference type="PANTHER" id="PTHR34390:SF2">
    <property type="entry name" value="SUCCINATE TRANSPORTER SUBUNIT YJJP-RELATED"/>
    <property type="match status" value="1"/>
</dbReference>
<evidence type="ECO:0000256" key="4">
    <source>
        <dbReference type="ARBA" id="ARBA00022989"/>
    </source>
</evidence>
<feature type="transmembrane region" description="Helical" evidence="8">
    <location>
        <begin position="321"/>
        <end position="338"/>
    </location>
</feature>
<evidence type="ECO:0000256" key="8">
    <source>
        <dbReference type="SAM" id="Phobius"/>
    </source>
</evidence>
<feature type="domain" description="Threonine/Serine exporter ThrE" evidence="10">
    <location>
        <begin position="336"/>
        <end position="452"/>
    </location>
</feature>
<comment type="caution">
    <text evidence="11">The sequence shown here is derived from an EMBL/GenBank/DDBJ whole genome shotgun (WGS) entry which is preliminary data.</text>
</comment>
<dbReference type="InterPro" id="IPR010619">
    <property type="entry name" value="ThrE-like_N"/>
</dbReference>
<feature type="domain" description="Threonine/serine exporter-like N-terminal" evidence="9">
    <location>
        <begin position="55"/>
        <end position="301"/>
    </location>
</feature>
<evidence type="ECO:0000256" key="7">
    <source>
        <dbReference type="SAM" id="MobiDB-lite"/>
    </source>
</evidence>
<evidence type="ECO:0000259" key="10">
    <source>
        <dbReference type="Pfam" id="PF12821"/>
    </source>
</evidence>
<dbReference type="OrthoDB" id="9763957at2"/>
<name>A0A418KHL2_9ACTN</name>
<comment type="subcellular location">
    <subcellularLocation>
        <location evidence="1">Cell membrane</location>
        <topology evidence="1">Multi-pass membrane protein</topology>
    </subcellularLocation>
</comment>
<keyword evidence="2" id="KW-1003">Cell membrane</keyword>
<evidence type="ECO:0000256" key="1">
    <source>
        <dbReference type="ARBA" id="ARBA00004651"/>
    </source>
</evidence>
<feature type="transmembrane region" description="Helical" evidence="8">
    <location>
        <begin position="243"/>
        <end position="263"/>
    </location>
</feature>
<evidence type="ECO:0000313" key="11">
    <source>
        <dbReference type="EMBL" id="RIQ11908.1"/>
    </source>
</evidence>
<feature type="transmembrane region" description="Helical" evidence="8">
    <location>
        <begin position="369"/>
        <end position="389"/>
    </location>
</feature>
<reference evidence="11 12" key="1">
    <citation type="submission" date="2018-09" db="EMBL/GenBank/DDBJ databases">
        <title>Isolation, diversity and antifungal activity of actinobacteria from wheat.</title>
        <authorList>
            <person name="Han C."/>
        </authorList>
    </citation>
    <scope>NUCLEOTIDE SEQUENCE [LARGE SCALE GENOMIC DNA]</scope>
    <source>
        <strain evidence="11 12">NEAU-YY265</strain>
    </source>
</reference>
<accession>A0A418KHL2</accession>
<proteinExistence type="inferred from homology"/>
<dbReference type="Proteomes" id="UP000284057">
    <property type="component" value="Unassembled WGS sequence"/>
</dbReference>
<dbReference type="Pfam" id="PF06738">
    <property type="entry name" value="ThrE"/>
    <property type="match status" value="1"/>
</dbReference>
<organism evidence="11 12">
    <name type="scientific">Jiangella rhizosphaerae</name>
    <dbReference type="NCBI Taxonomy" id="2293569"/>
    <lineage>
        <taxon>Bacteria</taxon>
        <taxon>Bacillati</taxon>
        <taxon>Actinomycetota</taxon>
        <taxon>Actinomycetes</taxon>
        <taxon>Jiangellales</taxon>
        <taxon>Jiangellaceae</taxon>
        <taxon>Jiangella</taxon>
    </lineage>
</organism>
<dbReference type="EMBL" id="QUAL01000413">
    <property type="protein sequence ID" value="RIQ11908.1"/>
    <property type="molecule type" value="Genomic_DNA"/>
</dbReference>
<dbReference type="GO" id="GO:0022857">
    <property type="term" value="F:transmembrane transporter activity"/>
    <property type="evidence" value="ECO:0007669"/>
    <property type="project" value="InterPro"/>
</dbReference>
<feature type="transmembrane region" description="Helical" evidence="8">
    <location>
        <begin position="396"/>
        <end position="415"/>
    </location>
</feature>
<feature type="transmembrane region" description="Helical" evidence="8">
    <location>
        <begin position="211"/>
        <end position="231"/>
    </location>
</feature>